<organism evidence="1">
    <name type="scientific">termite gut metagenome</name>
    <dbReference type="NCBI Taxonomy" id="433724"/>
    <lineage>
        <taxon>unclassified sequences</taxon>
        <taxon>metagenomes</taxon>
        <taxon>organismal metagenomes</taxon>
    </lineage>
</organism>
<accession>A0A5J4RAI4</accession>
<dbReference type="AlphaFoldDB" id="A0A5J4RAI4"/>
<dbReference type="EMBL" id="SNRY01001484">
    <property type="protein sequence ID" value="KAA6330575.1"/>
    <property type="molecule type" value="Genomic_DNA"/>
</dbReference>
<sequence length="474" mass="56218">MTNTFLKEITDNWNREARREDIGRYFYFYKEVNQIAQGKKSYVIGRKGSGKTAMSEYLFNMNNENNVFSKRLSFADFPYQQLYGLNDNRYAKKSEYITIWKYIIYSSVCELMLANSRVNEDVRHLLAGTYQKDVLTELPRKVEKWTSSNFIIPNITNTDVDIISWTQKIYLQEDILKEYIDNSTYFILIDGLDDDYTANYRNDPDQFTQYNNVITSLFKAIHSIKESFIGKNTKIYPVLFLRDDIFKNIRDNDRTKWGDLSIEIDWDRDKIRKMLAFRITRVFDPDTQKALPFNEAWLKLFSKYYVEYGNKQSKQMHSYDFIDRMTQLRPRDYIEYIRACCSRAYLKGASQVSPDIVRSEEKAFSNYLRSETIDEVFPVLPEIETIFTILSEVSTTNSFSIDSFKEAFNNYVQRKELNEANVDYVLQVLFDFNIIGNLPKPNFSVFRYKNKEAKLNRKEKLIVNRGLFKSLQIV</sequence>
<reference evidence="1" key="1">
    <citation type="submission" date="2019-03" db="EMBL/GenBank/DDBJ databases">
        <title>Single cell metagenomics reveals metabolic interactions within the superorganism composed of flagellate Streblomastix strix and complex community of Bacteroidetes bacteria on its surface.</title>
        <authorList>
            <person name="Treitli S.C."/>
            <person name="Kolisko M."/>
            <person name="Husnik F."/>
            <person name="Keeling P."/>
            <person name="Hampl V."/>
        </authorList>
    </citation>
    <scope>NUCLEOTIDE SEQUENCE</scope>
    <source>
        <strain evidence="1">STM</strain>
    </source>
</reference>
<dbReference type="NCBIfam" id="NF047389">
    <property type="entry name" value="ATPase_Sll1717"/>
    <property type="match status" value="1"/>
</dbReference>
<dbReference type="InterPro" id="IPR059206">
    <property type="entry name" value="Sll1717-like"/>
</dbReference>
<comment type="caution">
    <text evidence="1">The sequence shown here is derived from an EMBL/GenBank/DDBJ whole genome shotgun (WGS) entry which is preliminary data.</text>
</comment>
<evidence type="ECO:0000313" key="1">
    <source>
        <dbReference type="EMBL" id="KAA6330575.1"/>
    </source>
</evidence>
<gene>
    <name evidence="1" type="ORF">EZS27_020737</name>
</gene>
<proteinExistence type="predicted"/>
<protein>
    <recommendedName>
        <fullName evidence="2">FunZ protein</fullName>
    </recommendedName>
</protein>
<evidence type="ECO:0008006" key="2">
    <source>
        <dbReference type="Google" id="ProtNLM"/>
    </source>
</evidence>
<name>A0A5J4RAI4_9ZZZZ</name>